<evidence type="ECO:0000256" key="3">
    <source>
        <dbReference type="ARBA" id="ARBA00023163"/>
    </source>
</evidence>
<dbReference type="SUPFAM" id="SSF54277">
    <property type="entry name" value="CAD &amp; PB1 domains"/>
    <property type="match status" value="1"/>
</dbReference>
<keyword evidence="3" id="KW-0804">Transcription</keyword>
<organism evidence="7 8">
    <name type="scientific">Jatropha curcas</name>
    <name type="common">Barbados nut</name>
    <dbReference type="NCBI Taxonomy" id="180498"/>
    <lineage>
        <taxon>Eukaryota</taxon>
        <taxon>Viridiplantae</taxon>
        <taxon>Streptophyta</taxon>
        <taxon>Embryophyta</taxon>
        <taxon>Tracheophyta</taxon>
        <taxon>Spermatophyta</taxon>
        <taxon>Magnoliopsida</taxon>
        <taxon>eudicotyledons</taxon>
        <taxon>Gunneridae</taxon>
        <taxon>Pentapetalae</taxon>
        <taxon>rosids</taxon>
        <taxon>fabids</taxon>
        <taxon>Malpighiales</taxon>
        <taxon>Euphorbiaceae</taxon>
        <taxon>Crotonoideae</taxon>
        <taxon>Jatropheae</taxon>
        <taxon>Jatropha</taxon>
    </lineage>
</organism>
<feature type="region of interest" description="Disordered" evidence="5">
    <location>
        <begin position="83"/>
        <end position="126"/>
    </location>
</feature>
<keyword evidence="2" id="KW-0238">DNA-binding</keyword>
<dbReference type="EMBL" id="KK914316">
    <property type="protein sequence ID" value="KDP42031.1"/>
    <property type="molecule type" value="Genomic_DNA"/>
</dbReference>
<dbReference type="Gene3D" id="3.10.20.90">
    <property type="entry name" value="Phosphatidylinositol 3-kinase Catalytic Subunit, Chain A, domain 1"/>
    <property type="match status" value="1"/>
</dbReference>
<dbReference type="InterPro" id="IPR045012">
    <property type="entry name" value="NLP"/>
</dbReference>
<dbReference type="InterPro" id="IPR034891">
    <property type="entry name" value="PB1_NLP"/>
</dbReference>
<reference evidence="7 8" key="1">
    <citation type="journal article" date="2014" name="PLoS ONE">
        <title>Global Analysis of Gene Expression Profiles in Physic Nut (Jatropha curcas L.) Seedlings Exposed to Salt Stress.</title>
        <authorList>
            <person name="Zhang L."/>
            <person name="Zhang C."/>
            <person name="Wu P."/>
            <person name="Chen Y."/>
            <person name="Li M."/>
            <person name="Jiang H."/>
            <person name="Wu G."/>
        </authorList>
    </citation>
    <scope>NUCLEOTIDE SEQUENCE [LARGE SCALE GENOMIC DNA]</scope>
    <source>
        <strain evidence="8">cv. GZQX0401</strain>
        <tissue evidence="7">Young leaves</tissue>
    </source>
</reference>
<dbReference type="Proteomes" id="UP000027138">
    <property type="component" value="Unassembled WGS sequence"/>
</dbReference>
<proteinExistence type="predicted"/>
<evidence type="ECO:0000256" key="4">
    <source>
        <dbReference type="ARBA" id="ARBA00023242"/>
    </source>
</evidence>
<dbReference type="AlphaFoldDB" id="A0A067L0N8"/>
<dbReference type="Pfam" id="PF22922">
    <property type="entry name" value="GAF_NLP"/>
    <property type="match status" value="2"/>
</dbReference>
<keyword evidence="8" id="KW-1185">Reference proteome</keyword>
<name>A0A067L0N8_JATCU</name>
<accession>A0A067L0N8</accession>
<feature type="region of interest" description="Disordered" evidence="5">
    <location>
        <begin position="718"/>
        <end position="765"/>
    </location>
</feature>
<sequence length="946" mass="105030">MDDGAFNPNSRPRTFSGTAMDLDFIDELLDDGCWLETTDGFNFLQPGLSNSGVPSDPSQYSPYLESSSSLASTNLHQVIHQEAAENNLPGNPPCNNTRGKELTESESQNQSSLKITSSLVQPEPSPIEGSELGTRLWIAPMAGVQSSSSVKQRLIHAIGKLKECAKDMEVLVQIWVPTKKEGKCVLTTIGQPSFHSLKNESLASYRNVSEAYNFPVEGDSKESLGLPGRVFLGKLPESTPDVRFFRSDEYPRKSYAKQYNIRGSLAVPVLERGTGNCLGVVEVITTSQYINYRPELETICKALEAVDLRSSQHFCPPSVKACKEFCQAAVPEISEILGSVCKTHKLPLALTWARCFQQGKGGCRHFDENFAHSISTVDSACFVADTEFLAFHAACSEQYLFLGQGIVGKAFMMNKQCFATDITSFSKTDYPLSHHAKVLDLHAAVAIPLRSTYAGSADFVLELFLPKDCRDGEEQKRIWDLLPIAIQQSCKSLHVVMDKEQEEDIRWQMAVNSNGRYNKQENHNFASSSLQQHYPESSSWITQMMEAQQKGKSVCVSWDTENKPKQEFKVATNYDDTPEDLYSKQVFAESGQLHQNSGNKNSIEVSKNSSFAGQHSSGSKKGGEKRRTKAEKTISLQVLRQYFAGSLKDAAKSIGVCPTTLKRICRQHGITRWPSRKLKKVGHSLKKLQLVIDSVQGAEGTIQIDSFYSTFPELTSPNFRENGPSASLKTNDNLKPLNPWPDSGLSNGGVTASKSPSSSCSRSSGSSICCSTGEKKHKIPDNVVNTGDAIAVEDPSSILKRTRSDAELHALYREEEHKPLARSQSHKILGDHHPSLTESLPPFPKSSCKSFRDSGAFRVKANFGEDKVRFSLQPSWSFKDLQQELAKRFNRNDICRTDLKYLDDDQEWVLLTCDDDLEECKDIYRLSQGQSQTIKISVNQASQHLQ</sequence>
<gene>
    <name evidence="7" type="ORF">JCGZ_03094</name>
</gene>
<dbReference type="PANTHER" id="PTHR32002:SF46">
    <property type="entry name" value="PROTEIN NLP2"/>
    <property type="match status" value="1"/>
</dbReference>
<dbReference type="CDD" id="cd06407">
    <property type="entry name" value="PB1_NLP"/>
    <property type="match status" value="1"/>
</dbReference>
<dbReference type="SMART" id="SM00666">
    <property type="entry name" value="PB1"/>
    <property type="match status" value="1"/>
</dbReference>
<dbReference type="STRING" id="180498.A0A067L0N8"/>
<evidence type="ECO:0000256" key="1">
    <source>
        <dbReference type="ARBA" id="ARBA00023015"/>
    </source>
</evidence>
<feature type="region of interest" description="Disordered" evidence="5">
    <location>
        <begin position="593"/>
        <end position="629"/>
    </location>
</feature>
<evidence type="ECO:0000313" key="8">
    <source>
        <dbReference type="Proteomes" id="UP000027138"/>
    </source>
</evidence>
<feature type="domain" description="PB1" evidence="6">
    <location>
        <begin position="856"/>
        <end position="941"/>
    </location>
</feature>
<evidence type="ECO:0000259" key="6">
    <source>
        <dbReference type="SMART" id="SM00666"/>
    </source>
</evidence>
<evidence type="ECO:0000256" key="2">
    <source>
        <dbReference type="ARBA" id="ARBA00023125"/>
    </source>
</evidence>
<dbReference type="GO" id="GO:0003700">
    <property type="term" value="F:DNA-binding transcription factor activity"/>
    <property type="evidence" value="ECO:0007669"/>
    <property type="project" value="InterPro"/>
</dbReference>
<dbReference type="InterPro" id="IPR000270">
    <property type="entry name" value="PB1_dom"/>
</dbReference>
<dbReference type="PANTHER" id="PTHR32002">
    <property type="entry name" value="PROTEIN NLP8"/>
    <property type="match status" value="1"/>
</dbReference>
<dbReference type="OrthoDB" id="6270329at2759"/>
<feature type="compositionally biased region" description="Low complexity" evidence="5">
    <location>
        <begin position="753"/>
        <end position="765"/>
    </location>
</feature>
<protein>
    <recommendedName>
        <fullName evidence="6">PB1 domain-containing protein</fullName>
    </recommendedName>
</protein>
<feature type="compositionally biased region" description="Polar residues" evidence="5">
    <location>
        <begin position="593"/>
        <end position="619"/>
    </location>
</feature>
<dbReference type="Pfam" id="PF02042">
    <property type="entry name" value="RWP-RK"/>
    <property type="match status" value="1"/>
</dbReference>
<dbReference type="InterPro" id="IPR055081">
    <property type="entry name" value="NLP1-9_GAF"/>
</dbReference>
<keyword evidence="4" id="KW-0539">Nucleus</keyword>
<evidence type="ECO:0000256" key="5">
    <source>
        <dbReference type="SAM" id="MobiDB-lite"/>
    </source>
</evidence>
<dbReference type="InterPro" id="IPR003035">
    <property type="entry name" value="RWP-RK_dom"/>
</dbReference>
<feature type="compositionally biased region" description="Polar residues" evidence="5">
    <location>
        <begin position="718"/>
        <end position="733"/>
    </location>
</feature>
<dbReference type="GO" id="GO:0003677">
    <property type="term" value="F:DNA binding"/>
    <property type="evidence" value="ECO:0007669"/>
    <property type="project" value="UniProtKB-KW"/>
</dbReference>
<keyword evidence="1" id="KW-0805">Transcription regulation</keyword>
<feature type="compositionally biased region" description="Polar residues" evidence="5">
    <location>
        <begin position="105"/>
        <end position="120"/>
    </location>
</feature>
<dbReference type="KEGG" id="jcu:105630084"/>
<dbReference type="Pfam" id="PF00564">
    <property type="entry name" value="PB1"/>
    <property type="match status" value="1"/>
</dbReference>
<evidence type="ECO:0000313" key="7">
    <source>
        <dbReference type="EMBL" id="KDP42031.1"/>
    </source>
</evidence>